<evidence type="ECO:0000313" key="1">
    <source>
        <dbReference type="EMBL" id="MEQ2304779.1"/>
    </source>
</evidence>
<name>A0ABV0ZEW8_9TELE</name>
<keyword evidence="2" id="KW-1185">Reference proteome</keyword>
<comment type="caution">
    <text evidence="1">The sequence shown here is derived from an EMBL/GenBank/DDBJ whole genome shotgun (WGS) entry which is preliminary data.</text>
</comment>
<evidence type="ECO:0000313" key="2">
    <source>
        <dbReference type="Proteomes" id="UP001469553"/>
    </source>
</evidence>
<accession>A0ABV0ZEW8</accession>
<gene>
    <name evidence="1" type="ORF">AMECASPLE_030874</name>
</gene>
<sequence>MEPELNEGKTRRCRKQQSNVSDKYLLLTPMINRCKLHLMTAKTLAAGELQTMSDSHDLSKETKISTTQTTGDSNSANPFVSCFMSSEQSGLHPNNNTGVASNNCAQYLVRLAGAAPVSHASNEARGISSRVPNSAEVTCHRLALKSFKLAGYNRRAPSGFPCTEINFAASFQRIDLDRYYSL</sequence>
<reference evidence="1 2" key="1">
    <citation type="submission" date="2021-06" db="EMBL/GenBank/DDBJ databases">
        <authorList>
            <person name="Palmer J.M."/>
        </authorList>
    </citation>
    <scope>NUCLEOTIDE SEQUENCE [LARGE SCALE GENOMIC DNA]</scope>
    <source>
        <strain evidence="1 2">AS_MEX2019</strain>
        <tissue evidence="1">Muscle</tissue>
    </source>
</reference>
<dbReference type="Proteomes" id="UP001469553">
    <property type="component" value="Unassembled WGS sequence"/>
</dbReference>
<proteinExistence type="predicted"/>
<protein>
    <submittedName>
        <fullName evidence="1">Uncharacterized protein</fullName>
    </submittedName>
</protein>
<dbReference type="EMBL" id="JAHRIP010060178">
    <property type="protein sequence ID" value="MEQ2304779.1"/>
    <property type="molecule type" value="Genomic_DNA"/>
</dbReference>
<organism evidence="1 2">
    <name type="scientific">Ameca splendens</name>
    <dbReference type="NCBI Taxonomy" id="208324"/>
    <lineage>
        <taxon>Eukaryota</taxon>
        <taxon>Metazoa</taxon>
        <taxon>Chordata</taxon>
        <taxon>Craniata</taxon>
        <taxon>Vertebrata</taxon>
        <taxon>Euteleostomi</taxon>
        <taxon>Actinopterygii</taxon>
        <taxon>Neopterygii</taxon>
        <taxon>Teleostei</taxon>
        <taxon>Neoteleostei</taxon>
        <taxon>Acanthomorphata</taxon>
        <taxon>Ovalentaria</taxon>
        <taxon>Atherinomorphae</taxon>
        <taxon>Cyprinodontiformes</taxon>
        <taxon>Goodeidae</taxon>
        <taxon>Ameca</taxon>
    </lineage>
</organism>